<reference evidence="5" key="1">
    <citation type="submission" date="2019-01" db="EMBL/GenBank/DDBJ databases">
        <title>Cytophagaceae bacterium strain CAR-16.</title>
        <authorList>
            <person name="Chen W.-M."/>
        </authorList>
    </citation>
    <scope>NUCLEOTIDE SEQUENCE [LARGE SCALE GENOMIC DNA]</scope>
    <source>
        <strain evidence="5">CHR27</strain>
    </source>
</reference>
<keyword evidence="2" id="KW-0732">Signal</keyword>
<keyword evidence="5" id="KW-1185">Reference proteome</keyword>
<keyword evidence="4" id="KW-0449">Lipoprotein</keyword>
<dbReference type="GO" id="GO:0016020">
    <property type="term" value="C:membrane"/>
    <property type="evidence" value="ECO:0007669"/>
    <property type="project" value="InterPro"/>
</dbReference>
<dbReference type="PANTHER" id="PTHR30035">
    <property type="entry name" value="LIPOPROTEIN VACJ-RELATED"/>
    <property type="match status" value="1"/>
</dbReference>
<comment type="similarity">
    <text evidence="1">Belongs to the MlaA family.</text>
</comment>
<proteinExistence type="inferred from homology"/>
<protein>
    <submittedName>
        <fullName evidence="4">VacJ family lipoprotein</fullName>
    </submittedName>
</protein>
<dbReference type="AlphaFoldDB" id="A0A4Q1KII3"/>
<dbReference type="PRINTS" id="PR01805">
    <property type="entry name" value="VACJLIPOPROT"/>
</dbReference>
<gene>
    <name evidence="4" type="ORF">EQG66_06410</name>
</gene>
<feature type="compositionally biased region" description="Pro residues" evidence="3">
    <location>
        <begin position="299"/>
        <end position="314"/>
    </location>
</feature>
<feature type="compositionally biased region" description="Low complexity" evidence="3">
    <location>
        <begin position="285"/>
        <end position="298"/>
    </location>
</feature>
<dbReference type="PANTHER" id="PTHR30035:SF3">
    <property type="entry name" value="INTERMEMBRANE PHOSPHOLIPID TRANSPORT SYSTEM LIPOPROTEIN MLAA"/>
    <property type="match status" value="1"/>
</dbReference>
<evidence type="ECO:0000256" key="1">
    <source>
        <dbReference type="ARBA" id="ARBA00010634"/>
    </source>
</evidence>
<name>A0A4Q1KII3_9SPHN</name>
<comment type="caution">
    <text evidence="4">The sequence shown here is derived from an EMBL/GenBank/DDBJ whole genome shotgun (WGS) entry which is preliminary data.</text>
</comment>
<feature type="region of interest" description="Disordered" evidence="3">
    <location>
        <begin position="267"/>
        <end position="314"/>
    </location>
</feature>
<dbReference type="Proteomes" id="UP000290958">
    <property type="component" value="Unassembled WGS sequence"/>
</dbReference>
<dbReference type="InterPro" id="IPR007428">
    <property type="entry name" value="MlaA"/>
</dbReference>
<dbReference type="EMBL" id="SBKP01000004">
    <property type="protein sequence ID" value="RXR29611.1"/>
    <property type="molecule type" value="Genomic_DNA"/>
</dbReference>
<dbReference type="OrthoDB" id="9785326at2"/>
<dbReference type="Pfam" id="PF04333">
    <property type="entry name" value="MlaA"/>
    <property type="match status" value="1"/>
</dbReference>
<accession>A0A4Q1KII3</accession>
<evidence type="ECO:0000313" key="5">
    <source>
        <dbReference type="Proteomes" id="UP000290958"/>
    </source>
</evidence>
<organism evidence="4 5">
    <name type="scientific">Sphingobium fluviale</name>
    <dbReference type="NCBI Taxonomy" id="2506423"/>
    <lineage>
        <taxon>Bacteria</taxon>
        <taxon>Pseudomonadati</taxon>
        <taxon>Pseudomonadota</taxon>
        <taxon>Alphaproteobacteria</taxon>
        <taxon>Sphingomonadales</taxon>
        <taxon>Sphingomonadaceae</taxon>
        <taxon>Sphingobium</taxon>
    </lineage>
</organism>
<feature type="region of interest" description="Disordered" evidence="3">
    <location>
        <begin position="1"/>
        <end position="36"/>
    </location>
</feature>
<sequence>MMAPARADTSIGGPPPVVPAPPQATAPAPPTSPEGQDVITVSAERGAPKEDPAQAVNQLSYEAVQAIDKAVIGPVAREYKESVPKKMRKSVRNVINNLDEPIVFVNFLLQFKVGKAAETLARFGLNSTVGLAGVMDVAKKKPFNLPRRSNGLADTLGYYGVGPGPYLFLPLIGSTTVRDVFGRMLDLSLVPVVAGKPFNTPYYALPKGGLSALDERAEFDDELKEIRESGNPYAAQRTYYLNKRKAEILALHSEEYRIRKMAEEAAKQAADAAAAASRNEGGVSAPSAPAAPAPAAAEPAPPALPAPAPQPTQP</sequence>
<evidence type="ECO:0000313" key="4">
    <source>
        <dbReference type="EMBL" id="RXR29611.1"/>
    </source>
</evidence>
<evidence type="ECO:0000256" key="3">
    <source>
        <dbReference type="SAM" id="MobiDB-lite"/>
    </source>
</evidence>
<dbReference type="GO" id="GO:0120010">
    <property type="term" value="P:intermembrane phospholipid transfer"/>
    <property type="evidence" value="ECO:0007669"/>
    <property type="project" value="TreeGrafter"/>
</dbReference>
<feature type="compositionally biased region" description="Pro residues" evidence="3">
    <location>
        <begin position="13"/>
        <end position="32"/>
    </location>
</feature>
<feature type="compositionally biased region" description="Low complexity" evidence="3">
    <location>
        <begin position="267"/>
        <end position="276"/>
    </location>
</feature>
<evidence type="ECO:0000256" key="2">
    <source>
        <dbReference type="ARBA" id="ARBA00022729"/>
    </source>
</evidence>